<dbReference type="GO" id="GO:0006744">
    <property type="term" value="P:ubiquinone biosynthetic process"/>
    <property type="evidence" value="ECO:0007669"/>
    <property type="project" value="TreeGrafter"/>
</dbReference>
<accession>A0A0F7SNF0</accession>
<dbReference type="SUPFAM" id="SSF56112">
    <property type="entry name" value="Protein kinase-like (PK-like)"/>
    <property type="match status" value="1"/>
</dbReference>
<dbReference type="InterPro" id="IPR004147">
    <property type="entry name" value="ABC1_dom"/>
</dbReference>
<reference evidence="7" key="1">
    <citation type="submission" date="2014-08" db="EMBL/GenBank/DDBJ databases">
        <authorList>
            <person name="Sharma Rahul"/>
            <person name="Thines Marco"/>
        </authorList>
    </citation>
    <scope>NUCLEOTIDE SEQUENCE</scope>
</reference>
<evidence type="ECO:0000259" key="6">
    <source>
        <dbReference type="Pfam" id="PF03109"/>
    </source>
</evidence>
<feature type="region of interest" description="Disordered" evidence="5">
    <location>
        <begin position="116"/>
        <end position="198"/>
    </location>
</feature>
<dbReference type="PANTHER" id="PTHR43851">
    <property type="match status" value="1"/>
</dbReference>
<sequence length="678" mass="74174">MIKGLLDLQSAARGGALIFKKGLRLQGSDLAATLTAARITSLKATRPSTIYEEPPSVSTLHSSNLTPTHIRSTLDQEVTATPQISGASALSDLYASEGSLDRSKIDSNRPSFALPRSFGLDSHSPVLSSKVSAPTTSVAKPTESVEGTLQPPQNSVSSPLQTSETSVSLSSEPKLATTSTESVSQPIISENTTKPTASTVEEVLSSDVVLNINQLPEAVKEELVPVLKASRVPSSRIGRLFHYGSLATSLTWGAASEAVRRTTGTSSSTQQSVFLSEANIERLVDKLGRMRGAALKLGQFLSIQESGTLPEALEQVLRRVQAGADYMPDWQMRKVMSAELGADWEEKFQTFSPVPIASASIGQVHLGTVSAPYSPPSSPEDFKVAVKIQFPGVASSIASDLSNIGLLLKTSAILPKGLFLGSTMKVMKGELEDECDYVREAQCVKNFGELIEKDGEKSLFKVPRIVDALSSDRVLTMEFMEGKPISQVKGLSQEMRDKIGSSILSLCLRELFEFRLMQTDPNYSNFLWNEKTQQIELIDFGATREYSKEFMDNWFCLLRAAVSGDKAEMEKYSLRLKYLTGEEEPEMLSAHLESMSLVASPFRRTTSGTDLFDFTHQTIAEQVKAHIPTMLRHRLTPPPPETYSLNRKLSGAFLLCTKLKAKVPCAELWEEVERSYQI</sequence>
<dbReference type="PANTHER" id="PTHR43851:SF3">
    <property type="entry name" value="COENZYME Q8"/>
    <property type="match status" value="1"/>
</dbReference>
<keyword evidence="3" id="KW-0547">Nucleotide-binding</keyword>
<comment type="similarity">
    <text evidence="1">Belongs to the protein kinase superfamily. ADCK protein kinase family.</text>
</comment>
<name>A0A0F7SNF0_PHARH</name>
<dbReference type="CDD" id="cd13970">
    <property type="entry name" value="ABC1_ADCK3"/>
    <property type="match status" value="1"/>
</dbReference>
<feature type="compositionally biased region" description="Polar residues" evidence="5">
    <location>
        <begin position="125"/>
        <end position="198"/>
    </location>
</feature>
<dbReference type="Pfam" id="PF03109">
    <property type="entry name" value="ABC1"/>
    <property type="match status" value="1"/>
</dbReference>
<evidence type="ECO:0000256" key="1">
    <source>
        <dbReference type="ARBA" id="ARBA00009670"/>
    </source>
</evidence>
<feature type="domain" description="ABC1 atypical kinase-like" evidence="6">
    <location>
        <begin position="320"/>
        <end position="572"/>
    </location>
</feature>
<evidence type="ECO:0000256" key="2">
    <source>
        <dbReference type="ARBA" id="ARBA00022679"/>
    </source>
</evidence>
<dbReference type="InterPro" id="IPR051409">
    <property type="entry name" value="Atypical_kinase_ADCK"/>
</dbReference>
<dbReference type="InterPro" id="IPR011009">
    <property type="entry name" value="Kinase-like_dom_sf"/>
</dbReference>
<keyword evidence="4" id="KW-0067">ATP-binding</keyword>
<keyword evidence="2" id="KW-0808">Transferase</keyword>
<proteinExistence type="inferred from homology"/>
<dbReference type="GO" id="GO:0016740">
    <property type="term" value="F:transferase activity"/>
    <property type="evidence" value="ECO:0007669"/>
    <property type="project" value="UniProtKB-KW"/>
</dbReference>
<dbReference type="InterPro" id="IPR034646">
    <property type="entry name" value="ADCK3_dom"/>
</dbReference>
<dbReference type="EMBL" id="LN483124">
    <property type="protein sequence ID" value="CED82110.1"/>
    <property type="molecule type" value="Genomic_DNA"/>
</dbReference>
<evidence type="ECO:0000256" key="5">
    <source>
        <dbReference type="SAM" id="MobiDB-lite"/>
    </source>
</evidence>
<dbReference type="AlphaFoldDB" id="A0A0F7SNF0"/>
<dbReference type="GO" id="GO:0005524">
    <property type="term" value="F:ATP binding"/>
    <property type="evidence" value="ECO:0007669"/>
    <property type="project" value="UniProtKB-KW"/>
</dbReference>
<evidence type="ECO:0000256" key="3">
    <source>
        <dbReference type="ARBA" id="ARBA00022741"/>
    </source>
</evidence>
<organism evidence="7">
    <name type="scientific">Phaffia rhodozyma</name>
    <name type="common">Yeast</name>
    <name type="synonym">Xanthophyllomyces dendrorhous</name>
    <dbReference type="NCBI Taxonomy" id="264483"/>
    <lineage>
        <taxon>Eukaryota</taxon>
        <taxon>Fungi</taxon>
        <taxon>Dikarya</taxon>
        <taxon>Basidiomycota</taxon>
        <taxon>Agaricomycotina</taxon>
        <taxon>Tremellomycetes</taxon>
        <taxon>Cystofilobasidiales</taxon>
        <taxon>Mrakiaceae</taxon>
        <taxon>Phaffia</taxon>
    </lineage>
</organism>
<evidence type="ECO:0000256" key="4">
    <source>
        <dbReference type="ARBA" id="ARBA00022840"/>
    </source>
</evidence>
<protein>
    <submittedName>
        <fullName evidence="7">ABC (ATP binding cassette) 1 protein</fullName>
    </submittedName>
</protein>
<evidence type="ECO:0000313" key="7">
    <source>
        <dbReference type="EMBL" id="CED82110.1"/>
    </source>
</evidence>